<sequence length="295" mass="33640">MAPTSSSCQLYEGNFEDWRKRMNAIFMVLRRPRQLSPASLYDPTIGGTLDAASTPSEVQTVRRRISPALLARLPEDLWSPERSLGALYKQLQQFCQPFRLFSLPAELRIKIYEEVINQPEIISPNEKPTWTVTSSHRLPALAQTTQQLRQELLPIYFSAVTFTLTIDIDVIDGRLSYPCTVKDLALGWSCDFIGASARHLRHISLDLTVLETEPGPLIRLHRITLNLFFSKTKGYWVEYPDNLSSRSKEALGEHVRFVNTKRKYLGLNGEALLVALVEEYCMWDFVGLSVGEDLY</sequence>
<keyword evidence="2" id="KW-1185">Reference proteome</keyword>
<dbReference type="EMBL" id="ML993604">
    <property type="protein sequence ID" value="KAF2164352.1"/>
    <property type="molecule type" value="Genomic_DNA"/>
</dbReference>
<evidence type="ECO:0008006" key="3">
    <source>
        <dbReference type="Google" id="ProtNLM"/>
    </source>
</evidence>
<dbReference type="PANTHER" id="PTHR42085:SF2">
    <property type="entry name" value="F-BOX DOMAIN-CONTAINING PROTEIN"/>
    <property type="match status" value="1"/>
</dbReference>
<dbReference type="AlphaFoldDB" id="A0A6A6CEJ9"/>
<evidence type="ECO:0000313" key="2">
    <source>
        <dbReference type="Proteomes" id="UP000799537"/>
    </source>
</evidence>
<dbReference type="Proteomes" id="UP000799537">
    <property type="component" value="Unassembled WGS sequence"/>
</dbReference>
<proteinExistence type="predicted"/>
<gene>
    <name evidence="1" type="ORF">M409DRAFT_56628</name>
</gene>
<dbReference type="InterPro" id="IPR038883">
    <property type="entry name" value="AN11006-like"/>
</dbReference>
<evidence type="ECO:0000313" key="1">
    <source>
        <dbReference type="EMBL" id="KAF2164352.1"/>
    </source>
</evidence>
<accession>A0A6A6CEJ9</accession>
<dbReference type="GeneID" id="54566622"/>
<dbReference type="OrthoDB" id="62952at2759"/>
<dbReference type="PANTHER" id="PTHR42085">
    <property type="entry name" value="F-BOX DOMAIN-CONTAINING PROTEIN"/>
    <property type="match status" value="1"/>
</dbReference>
<protein>
    <recommendedName>
        <fullName evidence="3">F-box domain-containing protein</fullName>
    </recommendedName>
</protein>
<dbReference type="RefSeq" id="XP_033665241.1">
    <property type="nucleotide sequence ID" value="XM_033813350.1"/>
</dbReference>
<organism evidence="1 2">
    <name type="scientific">Zasmidium cellare ATCC 36951</name>
    <dbReference type="NCBI Taxonomy" id="1080233"/>
    <lineage>
        <taxon>Eukaryota</taxon>
        <taxon>Fungi</taxon>
        <taxon>Dikarya</taxon>
        <taxon>Ascomycota</taxon>
        <taxon>Pezizomycotina</taxon>
        <taxon>Dothideomycetes</taxon>
        <taxon>Dothideomycetidae</taxon>
        <taxon>Mycosphaerellales</taxon>
        <taxon>Mycosphaerellaceae</taxon>
        <taxon>Zasmidium</taxon>
    </lineage>
</organism>
<reference evidence="1" key="1">
    <citation type="journal article" date="2020" name="Stud. Mycol.">
        <title>101 Dothideomycetes genomes: a test case for predicting lifestyles and emergence of pathogens.</title>
        <authorList>
            <person name="Haridas S."/>
            <person name="Albert R."/>
            <person name="Binder M."/>
            <person name="Bloem J."/>
            <person name="Labutti K."/>
            <person name="Salamov A."/>
            <person name="Andreopoulos B."/>
            <person name="Baker S."/>
            <person name="Barry K."/>
            <person name="Bills G."/>
            <person name="Bluhm B."/>
            <person name="Cannon C."/>
            <person name="Castanera R."/>
            <person name="Culley D."/>
            <person name="Daum C."/>
            <person name="Ezra D."/>
            <person name="Gonzalez J."/>
            <person name="Henrissat B."/>
            <person name="Kuo A."/>
            <person name="Liang C."/>
            <person name="Lipzen A."/>
            <person name="Lutzoni F."/>
            <person name="Magnuson J."/>
            <person name="Mondo S."/>
            <person name="Nolan M."/>
            <person name="Ohm R."/>
            <person name="Pangilinan J."/>
            <person name="Park H.-J."/>
            <person name="Ramirez L."/>
            <person name="Alfaro M."/>
            <person name="Sun H."/>
            <person name="Tritt A."/>
            <person name="Yoshinaga Y."/>
            <person name="Zwiers L.-H."/>
            <person name="Turgeon B."/>
            <person name="Goodwin S."/>
            <person name="Spatafora J."/>
            <person name="Crous P."/>
            <person name="Grigoriev I."/>
        </authorList>
    </citation>
    <scope>NUCLEOTIDE SEQUENCE</scope>
    <source>
        <strain evidence="1">ATCC 36951</strain>
    </source>
</reference>
<name>A0A6A6CEJ9_ZASCE</name>